<organism evidence="1 2">
    <name type="scientific">Marinomonas ostreistagni</name>
    <dbReference type="NCBI Taxonomy" id="359209"/>
    <lineage>
        <taxon>Bacteria</taxon>
        <taxon>Pseudomonadati</taxon>
        <taxon>Pseudomonadota</taxon>
        <taxon>Gammaproteobacteria</taxon>
        <taxon>Oceanospirillales</taxon>
        <taxon>Oceanospirillaceae</taxon>
        <taxon>Marinomonas</taxon>
    </lineage>
</organism>
<dbReference type="InterPro" id="IPR038604">
    <property type="entry name" value="HopJ_sf"/>
</dbReference>
<reference evidence="1 2" key="1">
    <citation type="submission" date="2020-12" db="EMBL/GenBank/DDBJ databases">
        <title>Comparative genome analysis of fungal antagonists Marinomonas ostreistagni 398 and M. spartinae 468.</title>
        <authorList>
            <person name="Fields J.L."/>
            <person name="Mavrodi O.V."/>
            <person name="Biber P.D."/>
            <person name="Indest K.J."/>
            <person name="Mavrodi D.V."/>
        </authorList>
    </citation>
    <scope>NUCLEOTIDE SEQUENCE [LARGE SCALE GENOMIC DNA]</scope>
    <source>
        <strain evidence="1 2">USM7</strain>
    </source>
</reference>
<proteinExistence type="predicted"/>
<dbReference type="Proteomes" id="UP000598488">
    <property type="component" value="Unassembled WGS sequence"/>
</dbReference>
<protein>
    <submittedName>
        <fullName evidence="1">HopJ type III effector protein</fullName>
    </submittedName>
</protein>
<accession>A0ABS0Z9Y1</accession>
<gene>
    <name evidence="1" type="ORF">JHD44_07170</name>
</gene>
<name>A0ABS0Z9Y1_9GAMM</name>
<dbReference type="RefSeq" id="WP_199462086.1">
    <property type="nucleotide sequence ID" value="NZ_JAEMUH010000006.1"/>
</dbReference>
<comment type="caution">
    <text evidence="1">The sequence shown here is derived from an EMBL/GenBank/DDBJ whole genome shotgun (WGS) entry which is preliminary data.</text>
</comment>
<evidence type="ECO:0000313" key="1">
    <source>
        <dbReference type="EMBL" id="MBJ7550456.1"/>
    </source>
</evidence>
<dbReference type="InterPro" id="IPR014984">
    <property type="entry name" value="HopJ"/>
</dbReference>
<evidence type="ECO:0000313" key="2">
    <source>
        <dbReference type="Proteomes" id="UP000598488"/>
    </source>
</evidence>
<dbReference type="Pfam" id="PF08888">
    <property type="entry name" value="HopJ"/>
    <property type="match status" value="1"/>
</dbReference>
<keyword evidence="2" id="KW-1185">Reference proteome</keyword>
<dbReference type="Gene3D" id="3.20.160.10">
    <property type="entry name" value="vpa0580 domain like"/>
    <property type="match status" value="1"/>
</dbReference>
<dbReference type="EMBL" id="JAEMUH010000006">
    <property type="protein sequence ID" value="MBJ7550456.1"/>
    <property type="molecule type" value="Genomic_DNA"/>
</dbReference>
<sequence length="115" mass="13040">MLTTTTLLEKLSSAPETVSFQDTISVIDNEYEFTPTAFKNGVQINQANENNGSCKIFYFAQTHQIDQDRVLNLFGDFYRKDVLENPEGTDHQNIRQFIINGWSGISFEGQALKAN</sequence>